<evidence type="ECO:0000256" key="9">
    <source>
        <dbReference type="RuleBase" id="RU363032"/>
    </source>
</evidence>
<dbReference type="SUPFAM" id="SSF161098">
    <property type="entry name" value="MetI-like"/>
    <property type="match status" value="1"/>
</dbReference>
<dbReference type="CDD" id="cd06261">
    <property type="entry name" value="TM_PBP2"/>
    <property type="match status" value="1"/>
</dbReference>
<proteinExistence type="inferred from homology"/>
<dbReference type="InterPro" id="IPR010065">
    <property type="entry name" value="AA_ABC_transptr_permease_3TM"/>
</dbReference>
<feature type="transmembrane region" description="Helical" evidence="9">
    <location>
        <begin position="20"/>
        <end position="41"/>
    </location>
</feature>
<feature type="domain" description="ABC transmembrane type-1" evidence="10">
    <location>
        <begin position="14"/>
        <end position="202"/>
    </location>
</feature>
<dbReference type="InterPro" id="IPR014342">
    <property type="entry name" value="Ectoine_EhuC"/>
</dbReference>
<dbReference type="PROSITE" id="PS50928">
    <property type="entry name" value="ABC_TM1"/>
    <property type="match status" value="1"/>
</dbReference>
<organism evidence="11 12">
    <name type="scientific">Labrys monachus</name>
    <dbReference type="NCBI Taxonomy" id="217067"/>
    <lineage>
        <taxon>Bacteria</taxon>
        <taxon>Pseudomonadati</taxon>
        <taxon>Pseudomonadota</taxon>
        <taxon>Alphaproteobacteria</taxon>
        <taxon>Hyphomicrobiales</taxon>
        <taxon>Xanthobacteraceae</taxon>
        <taxon>Labrys</taxon>
    </lineage>
</organism>
<evidence type="ECO:0000256" key="4">
    <source>
        <dbReference type="ARBA" id="ARBA00022475"/>
    </source>
</evidence>
<dbReference type="NCBIfam" id="TIGR01726">
    <property type="entry name" value="HEQRo_perm_3TM"/>
    <property type="match status" value="1"/>
</dbReference>
<dbReference type="InterPro" id="IPR035906">
    <property type="entry name" value="MetI-like_sf"/>
</dbReference>
<evidence type="ECO:0000313" key="12">
    <source>
        <dbReference type="Proteomes" id="UP001237448"/>
    </source>
</evidence>
<evidence type="ECO:0000256" key="3">
    <source>
        <dbReference type="ARBA" id="ARBA00022448"/>
    </source>
</evidence>
<comment type="subcellular location">
    <subcellularLocation>
        <location evidence="1">Cell inner membrane</location>
        <topology evidence="1">Multi-pass membrane protein</topology>
    </subcellularLocation>
    <subcellularLocation>
        <location evidence="9">Cell membrane</location>
        <topology evidence="9">Multi-pass membrane protein</topology>
    </subcellularLocation>
</comment>
<dbReference type="NCBIfam" id="TIGR03004">
    <property type="entry name" value="ectoine_ehuC"/>
    <property type="match status" value="1"/>
</dbReference>
<keyword evidence="12" id="KW-1185">Reference proteome</keyword>
<dbReference type="RefSeq" id="WP_307423549.1">
    <property type="nucleotide sequence ID" value="NZ_JAUSVK010000001.1"/>
</dbReference>
<feature type="transmembrane region" description="Helical" evidence="9">
    <location>
        <begin position="62"/>
        <end position="83"/>
    </location>
</feature>
<evidence type="ECO:0000256" key="7">
    <source>
        <dbReference type="ARBA" id="ARBA00022989"/>
    </source>
</evidence>
<keyword evidence="8 9" id="KW-0472">Membrane</keyword>
<evidence type="ECO:0000256" key="6">
    <source>
        <dbReference type="ARBA" id="ARBA00022970"/>
    </source>
</evidence>
<dbReference type="InterPro" id="IPR043429">
    <property type="entry name" value="ArtM/GltK/GlnP/TcyL/YhdX-like"/>
</dbReference>
<dbReference type="Proteomes" id="UP001237448">
    <property type="component" value="Unassembled WGS sequence"/>
</dbReference>
<keyword evidence="4" id="KW-1003">Cell membrane</keyword>
<dbReference type="Gene3D" id="1.10.3720.10">
    <property type="entry name" value="MetI-like"/>
    <property type="match status" value="1"/>
</dbReference>
<evidence type="ECO:0000256" key="8">
    <source>
        <dbReference type="ARBA" id="ARBA00023136"/>
    </source>
</evidence>
<evidence type="ECO:0000256" key="2">
    <source>
        <dbReference type="ARBA" id="ARBA00010072"/>
    </source>
</evidence>
<evidence type="ECO:0000256" key="1">
    <source>
        <dbReference type="ARBA" id="ARBA00004429"/>
    </source>
</evidence>
<reference evidence="11 12" key="1">
    <citation type="submission" date="2023-07" db="EMBL/GenBank/DDBJ databases">
        <title>Genomic Encyclopedia of Type Strains, Phase IV (KMG-IV): sequencing the most valuable type-strain genomes for metagenomic binning, comparative biology and taxonomic classification.</title>
        <authorList>
            <person name="Goeker M."/>
        </authorList>
    </citation>
    <scope>NUCLEOTIDE SEQUENCE [LARGE SCALE GENOMIC DNA]</scope>
    <source>
        <strain evidence="11 12">DSM 5896</strain>
    </source>
</reference>
<keyword evidence="5 9" id="KW-0812">Transmembrane</keyword>
<dbReference type="PANTHER" id="PTHR30614:SF0">
    <property type="entry name" value="L-CYSTINE TRANSPORT SYSTEM PERMEASE PROTEIN TCYL"/>
    <property type="match status" value="1"/>
</dbReference>
<keyword evidence="6" id="KW-0029">Amino-acid transport</keyword>
<accession>A0ABU0F9R6</accession>
<feature type="transmembrane region" description="Helical" evidence="9">
    <location>
        <begin position="182"/>
        <end position="202"/>
    </location>
</feature>
<dbReference type="InterPro" id="IPR000515">
    <property type="entry name" value="MetI-like"/>
</dbReference>
<protein>
    <submittedName>
        <fullName evidence="11">Polar amino acid transport system permease protein</fullName>
    </submittedName>
</protein>
<sequence>MTIDALLWFLLKGARVTIEVTVLAAVVALPLAFVAGLMRLAPSRILRAVAATYVEILRGTSALVQLFYLFFILPLFGIEISPLTTAVIGLGLNASAYAAEVVRTSISSVERPQWEAARALDMPPLLTLRRIILPQAIPLMLPPFGNQLIELLKATSLVSLITLTDLTAAGTQMVTTTGQKQLVWSLVLALYFVMAYPLSRIVRRLEQRLGRFRGARGH</sequence>
<dbReference type="EMBL" id="JAUSVK010000001">
    <property type="protein sequence ID" value="MDQ0391360.1"/>
    <property type="molecule type" value="Genomic_DNA"/>
</dbReference>
<dbReference type="Pfam" id="PF00528">
    <property type="entry name" value="BPD_transp_1"/>
    <property type="match status" value="1"/>
</dbReference>
<keyword evidence="7 9" id="KW-1133">Transmembrane helix</keyword>
<evidence type="ECO:0000259" key="10">
    <source>
        <dbReference type="PROSITE" id="PS50928"/>
    </source>
</evidence>
<dbReference type="PANTHER" id="PTHR30614">
    <property type="entry name" value="MEMBRANE COMPONENT OF AMINO ACID ABC TRANSPORTER"/>
    <property type="match status" value="1"/>
</dbReference>
<evidence type="ECO:0000313" key="11">
    <source>
        <dbReference type="EMBL" id="MDQ0391360.1"/>
    </source>
</evidence>
<gene>
    <name evidence="11" type="ORF">J3R73_001152</name>
</gene>
<comment type="similarity">
    <text evidence="2">Belongs to the binding-protein-dependent transport system permease family. HisMQ subfamily.</text>
</comment>
<keyword evidence="3 9" id="KW-0813">Transport</keyword>
<comment type="caution">
    <text evidence="11">The sequence shown here is derived from an EMBL/GenBank/DDBJ whole genome shotgun (WGS) entry which is preliminary data.</text>
</comment>
<name>A0ABU0F9R6_9HYPH</name>
<evidence type="ECO:0000256" key="5">
    <source>
        <dbReference type="ARBA" id="ARBA00022692"/>
    </source>
</evidence>